<protein>
    <submittedName>
        <fullName evidence="6">Putative transcriptional regulator Nlp</fullName>
    </submittedName>
</protein>
<evidence type="ECO:0000256" key="4">
    <source>
        <dbReference type="ARBA" id="ARBA00023163"/>
    </source>
</evidence>
<evidence type="ECO:0000256" key="1">
    <source>
        <dbReference type="ARBA" id="ARBA00006157"/>
    </source>
</evidence>
<dbReference type="GO" id="GO:0003677">
    <property type="term" value="F:DNA binding"/>
    <property type="evidence" value="ECO:0007669"/>
    <property type="project" value="UniProtKB-KW"/>
</dbReference>
<comment type="similarity">
    <text evidence="1">Belongs to the ner transcriptional regulatory family.</text>
</comment>
<dbReference type="STRING" id="1129374.AJE_15964"/>
<proteinExistence type="inferred from homology"/>
<accession>H3ZII2</accession>
<dbReference type="Gene3D" id="1.10.260.40">
    <property type="entry name" value="lambda repressor-like DNA-binding domains"/>
    <property type="match status" value="1"/>
</dbReference>
<reference evidence="6 7" key="1">
    <citation type="journal article" date="2012" name="J. Bacteriol.">
        <title>Genome Sequence of Extracellular-Protease-Producing Alishewanella jeotgali Isolated from Traditional Korean Fermented Seafood.</title>
        <authorList>
            <person name="Jung J."/>
            <person name="Chun J."/>
            <person name="Park W."/>
        </authorList>
    </citation>
    <scope>NUCLEOTIDE SEQUENCE [LARGE SCALE GENOMIC DNA]</scope>
    <source>
        <strain evidence="6 7">KCTC 22429</strain>
    </source>
</reference>
<evidence type="ECO:0000256" key="2">
    <source>
        <dbReference type="ARBA" id="ARBA00023015"/>
    </source>
</evidence>
<sequence>MADLDWHNAKIIAELRMKAQKSLRQLSEENELSPNTLAQALQRPYPKAERIIAAAIGVSPQTIWPSRYNTDGSTSRRKGKRSIAKSNPDYIAIEYKGGKK</sequence>
<dbReference type="eggNOG" id="COG3423">
    <property type="taxonomic scope" value="Bacteria"/>
</dbReference>
<dbReference type="EMBL" id="AHTH01000050">
    <property type="protein sequence ID" value="EHR39632.1"/>
    <property type="molecule type" value="Genomic_DNA"/>
</dbReference>
<organism evidence="6 7">
    <name type="scientific">Alishewanella jeotgali KCTC 22429</name>
    <dbReference type="NCBI Taxonomy" id="1129374"/>
    <lineage>
        <taxon>Bacteria</taxon>
        <taxon>Pseudomonadati</taxon>
        <taxon>Pseudomonadota</taxon>
        <taxon>Gammaproteobacteria</taxon>
        <taxon>Alteromonadales</taxon>
        <taxon>Alteromonadaceae</taxon>
        <taxon>Alishewanella</taxon>
    </lineage>
</organism>
<dbReference type="AlphaFoldDB" id="H3ZII2"/>
<dbReference type="RefSeq" id="WP_008951723.1">
    <property type="nucleotide sequence ID" value="NZ_AHTH01000050.1"/>
</dbReference>
<evidence type="ECO:0000313" key="7">
    <source>
        <dbReference type="Proteomes" id="UP000012046"/>
    </source>
</evidence>
<comment type="caution">
    <text evidence="6">The sequence shown here is derived from an EMBL/GenBank/DDBJ whole genome shotgun (WGS) entry which is preliminary data.</text>
</comment>
<dbReference type="InterPro" id="IPR010982">
    <property type="entry name" value="Lambda_DNA-bd_dom_sf"/>
</dbReference>
<gene>
    <name evidence="6" type="ORF">AJE_15964</name>
</gene>
<evidence type="ECO:0000259" key="5">
    <source>
        <dbReference type="Pfam" id="PF13693"/>
    </source>
</evidence>
<name>H3ZII2_9ALTE</name>
<keyword evidence="4" id="KW-0804">Transcription</keyword>
<dbReference type="SUPFAM" id="SSF47413">
    <property type="entry name" value="lambda repressor-like DNA-binding domains"/>
    <property type="match status" value="1"/>
</dbReference>
<evidence type="ECO:0000313" key="6">
    <source>
        <dbReference type="EMBL" id="EHR39632.1"/>
    </source>
</evidence>
<keyword evidence="2" id="KW-0805">Transcription regulation</keyword>
<dbReference type="InterPro" id="IPR038722">
    <property type="entry name" value="Ner_HTH_dom"/>
</dbReference>
<dbReference type="Pfam" id="PF13693">
    <property type="entry name" value="HTH_35"/>
    <property type="match status" value="1"/>
</dbReference>
<keyword evidence="7" id="KW-1185">Reference proteome</keyword>
<feature type="domain" description="Ner winged helix-turn-helix DNA-binding" evidence="5">
    <location>
        <begin position="5"/>
        <end position="75"/>
    </location>
</feature>
<dbReference type="PATRIC" id="fig|1129374.4.peg.3166"/>
<evidence type="ECO:0000256" key="3">
    <source>
        <dbReference type="ARBA" id="ARBA00023125"/>
    </source>
</evidence>
<keyword evidence="3" id="KW-0238">DNA-binding</keyword>
<dbReference type="Proteomes" id="UP000012046">
    <property type="component" value="Unassembled WGS sequence"/>
</dbReference>